<dbReference type="Gene3D" id="3.40.50.410">
    <property type="entry name" value="von Willebrand factor, type A domain"/>
    <property type="match status" value="1"/>
</dbReference>
<protein>
    <recommendedName>
        <fullName evidence="1">VWFA domain-containing protein</fullName>
    </recommendedName>
</protein>
<feature type="domain" description="VWFA" evidence="1">
    <location>
        <begin position="59"/>
        <end position="241"/>
    </location>
</feature>
<dbReference type="InterPro" id="IPR036465">
    <property type="entry name" value="vWFA_dom_sf"/>
</dbReference>
<dbReference type="SMART" id="SM00327">
    <property type="entry name" value="VWA"/>
    <property type="match status" value="1"/>
</dbReference>
<dbReference type="Pfam" id="PF00092">
    <property type="entry name" value="VWA"/>
    <property type="match status" value="1"/>
</dbReference>
<dbReference type="AlphaFoldDB" id="A0A1F8F318"/>
<name>A0A1F8F318_9BACT</name>
<dbReference type="PROSITE" id="PS51257">
    <property type="entry name" value="PROKAR_LIPOPROTEIN"/>
    <property type="match status" value="1"/>
</dbReference>
<accession>A0A1F8F318</accession>
<dbReference type="Proteomes" id="UP000176834">
    <property type="component" value="Unassembled WGS sequence"/>
</dbReference>
<dbReference type="CDD" id="cd00198">
    <property type="entry name" value="vWFA"/>
    <property type="match status" value="1"/>
</dbReference>
<reference evidence="2 3" key="1">
    <citation type="journal article" date="2016" name="Nat. Commun.">
        <title>Thousands of microbial genomes shed light on interconnected biogeochemical processes in an aquifer system.</title>
        <authorList>
            <person name="Anantharaman K."/>
            <person name="Brown C.T."/>
            <person name="Hug L.A."/>
            <person name="Sharon I."/>
            <person name="Castelle C.J."/>
            <person name="Probst A.J."/>
            <person name="Thomas B.C."/>
            <person name="Singh A."/>
            <person name="Wilkins M.J."/>
            <person name="Karaoz U."/>
            <person name="Brodie E.L."/>
            <person name="Williams K.H."/>
            <person name="Hubbard S.S."/>
            <person name="Banfield J.F."/>
        </authorList>
    </citation>
    <scope>NUCLEOTIDE SEQUENCE [LARGE SCALE GENOMIC DNA]</scope>
</reference>
<proteinExistence type="predicted"/>
<dbReference type="PROSITE" id="PS50234">
    <property type="entry name" value="VWFA"/>
    <property type="match status" value="1"/>
</dbReference>
<evidence type="ECO:0000259" key="1">
    <source>
        <dbReference type="PROSITE" id="PS50234"/>
    </source>
</evidence>
<comment type="caution">
    <text evidence="2">The sequence shown here is derived from an EMBL/GenBank/DDBJ whole genome shotgun (WGS) entry which is preliminary data.</text>
</comment>
<dbReference type="InterPro" id="IPR002035">
    <property type="entry name" value="VWF_A"/>
</dbReference>
<evidence type="ECO:0000313" key="2">
    <source>
        <dbReference type="EMBL" id="OGN07523.1"/>
    </source>
</evidence>
<sequence>MNRLFFSSLCLTVLFIGCGPAPVSQQEARQNIAVAINQDRIQIPLDDKVAGATASLTRNFYFVFDGSGSMGYSLSGSCVGDQRFSTRLDGAKWAGKEFVTKVPSDVNLGLYVFDGYGEREVLSLGSGNQAKFLREVDNIRAGGGTPLGSAVRLGTEKLVEQYKRQLGYGEYRLVVVTDGQADNEIEAANAYLNSIRFNIPIYAIGLCIENNHPLRQYALSYRAADSAEDLRRGLEETLAELPNFDVQEFQPVATGTAK</sequence>
<dbReference type="EMBL" id="MGJN01000006">
    <property type="protein sequence ID" value="OGN07523.1"/>
    <property type="molecule type" value="Genomic_DNA"/>
</dbReference>
<gene>
    <name evidence="2" type="ORF">A3B86_04755</name>
</gene>
<dbReference type="SUPFAM" id="SSF53300">
    <property type="entry name" value="vWA-like"/>
    <property type="match status" value="1"/>
</dbReference>
<organism evidence="2 3">
    <name type="scientific">Candidatus Yanofskybacteria bacterium RIFCSPHIGHO2_02_FULL_38_22b</name>
    <dbReference type="NCBI Taxonomy" id="1802673"/>
    <lineage>
        <taxon>Bacteria</taxon>
        <taxon>Candidatus Yanofskyibacteriota</taxon>
    </lineage>
</organism>
<evidence type="ECO:0000313" key="3">
    <source>
        <dbReference type="Proteomes" id="UP000176834"/>
    </source>
</evidence>